<dbReference type="InterPro" id="IPR001387">
    <property type="entry name" value="Cro/C1-type_HTH"/>
</dbReference>
<evidence type="ECO:0000313" key="2">
    <source>
        <dbReference type="EMBL" id="EXY75567.1"/>
    </source>
</evidence>
<reference evidence="2 3" key="1">
    <citation type="submission" date="2014-02" db="EMBL/GenBank/DDBJ databases">
        <authorList>
            <person name="Sears C."/>
            <person name="Carroll K."/>
            <person name="Sack B.R."/>
            <person name="Qadri F."/>
            <person name="Myers L.L."/>
            <person name="Chung G.-T."/>
            <person name="Escheverria P."/>
            <person name="Fraser C.M."/>
            <person name="Sadzewicz L."/>
            <person name="Shefchek K.A."/>
            <person name="Tallon L."/>
            <person name="Das S.P."/>
            <person name="Daugherty S."/>
            <person name="Mongodin E.F."/>
        </authorList>
    </citation>
    <scope>NUCLEOTIDE SEQUENCE [LARGE SCALE GENOMIC DNA]</scope>
    <source>
        <strain evidence="3">3988T(B)14</strain>
    </source>
</reference>
<protein>
    <submittedName>
        <fullName evidence="2">Transcriptional regulator, y4mF family protein</fullName>
    </submittedName>
</protein>
<evidence type="ECO:0000259" key="1">
    <source>
        <dbReference type="PROSITE" id="PS50943"/>
    </source>
</evidence>
<dbReference type="PATRIC" id="fig|1339315.3.peg.1450"/>
<dbReference type="CDD" id="cd00093">
    <property type="entry name" value="HTH_XRE"/>
    <property type="match status" value="1"/>
</dbReference>
<organism evidence="2 3">
    <name type="scientific">Bacteroides fragilis str. 3988T(B)14</name>
    <dbReference type="NCBI Taxonomy" id="1339315"/>
    <lineage>
        <taxon>Bacteria</taxon>
        <taxon>Pseudomonadati</taxon>
        <taxon>Bacteroidota</taxon>
        <taxon>Bacteroidia</taxon>
        <taxon>Bacteroidales</taxon>
        <taxon>Bacteroidaceae</taxon>
        <taxon>Bacteroides</taxon>
    </lineage>
</organism>
<gene>
    <name evidence="2" type="ORF">M124_0647</name>
</gene>
<sequence length="93" mass="10548">MGISLLIKQILSIFVSNSQYIGNMKQIGIQIRQRRKMLGINQQTLADLAQISINTITKIENGEININFQKLYAILEVLGLELSLKIKNKEGYL</sequence>
<accession>A0A015SZ91</accession>
<dbReference type="SMART" id="SM00530">
    <property type="entry name" value="HTH_XRE"/>
    <property type="match status" value="1"/>
</dbReference>
<dbReference type="InterPro" id="IPR010982">
    <property type="entry name" value="Lambda_DNA-bd_dom_sf"/>
</dbReference>
<dbReference type="Proteomes" id="UP000020529">
    <property type="component" value="Unassembled WGS sequence"/>
</dbReference>
<dbReference type="AlphaFoldDB" id="A0A015SZ91"/>
<dbReference type="EMBL" id="JGCY01000235">
    <property type="protein sequence ID" value="EXY75567.1"/>
    <property type="molecule type" value="Genomic_DNA"/>
</dbReference>
<evidence type="ECO:0000313" key="3">
    <source>
        <dbReference type="Proteomes" id="UP000020529"/>
    </source>
</evidence>
<dbReference type="PROSITE" id="PS50943">
    <property type="entry name" value="HTH_CROC1"/>
    <property type="match status" value="1"/>
</dbReference>
<feature type="domain" description="HTH cro/C1-type" evidence="1">
    <location>
        <begin position="31"/>
        <end position="85"/>
    </location>
</feature>
<dbReference type="SUPFAM" id="SSF47413">
    <property type="entry name" value="lambda repressor-like DNA-binding domains"/>
    <property type="match status" value="1"/>
</dbReference>
<comment type="caution">
    <text evidence="2">The sequence shown here is derived from an EMBL/GenBank/DDBJ whole genome shotgun (WGS) entry which is preliminary data.</text>
</comment>
<dbReference type="NCBIfam" id="TIGR03070">
    <property type="entry name" value="couple_hipB"/>
    <property type="match status" value="1"/>
</dbReference>
<dbReference type="Pfam" id="PF01381">
    <property type="entry name" value="HTH_3"/>
    <property type="match status" value="1"/>
</dbReference>
<proteinExistence type="predicted"/>
<dbReference type="InterPro" id="IPR017507">
    <property type="entry name" value="Tscrpt_reg_HipB-like"/>
</dbReference>
<name>A0A015SZ91_BACFG</name>
<dbReference type="Gene3D" id="1.10.260.40">
    <property type="entry name" value="lambda repressor-like DNA-binding domains"/>
    <property type="match status" value="1"/>
</dbReference>
<dbReference type="GO" id="GO:0003677">
    <property type="term" value="F:DNA binding"/>
    <property type="evidence" value="ECO:0007669"/>
    <property type="project" value="InterPro"/>
</dbReference>